<dbReference type="AlphaFoldDB" id="A0AA89CIW9"/>
<accession>A0AA89CIW9</accession>
<sequence length="45" mass="5066">MNTMGVSTSDNMTLMRDAWSIFADEHHAQMVMPTLSKMKFASDSI</sequence>
<dbReference type="Proteomes" id="UP000029575">
    <property type="component" value="Unassembled WGS sequence"/>
</dbReference>
<name>A0AA89CIW9_BURCE</name>
<organism evidence="1 2">
    <name type="scientific">Burkholderia cepacia</name>
    <name type="common">Pseudomonas cepacia</name>
    <dbReference type="NCBI Taxonomy" id="292"/>
    <lineage>
        <taxon>Bacteria</taxon>
        <taxon>Pseudomonadati</taxon>
        <taxon>Pseudomonadota</taxon>
        <taxon>Betaproteobacteria</taxon>
        <taxon>Burkholderiales</taxon>
        <taxon>Burkholderiaceae</taxon>
        <taxon>Burkholderia</taxon>
        <taxon>Burkholderia cepacia complex</taxon>
    </lineage>
</organism>
<reference evidence="1 2" key="1">
    <citation type="submission" date="2014-06" db="EMBL/GenBank/DDBJ databases">
        <authorList>
            <person name="Bishop-Lilly K.A."/>
            <person name="Broomall S.M."/>
            <person name="Chain P.S."/>
            <person name="Chertkov O."/>
            <person name="Coyne S.R."/>
            <person name="Daligault H.E."/>
            <person name="Davenport K.W."/>
            <person name="Erkkila T."/>
            <person name="Frey K.G."/>
            <person name="Gibbons H.S."/>
            <person name="Gu W."/>
            <person name="Jaissle J."/>
            <person name="Johnson S.L."/>
            <person name="Koroleva G.I."/>
            <person name="Ladner J.T."/>
            <person name="Lo C.-C."/>
            <person name="Minogue T.D."/>
            <person name="Munk C."/>
            <person name="Palacios G.F."/>
            <person name="Redden C.L."/>
            <person name="Rosenzweig C.N."/>
            <person name="Scholz M.B."/>
            <person name="Teshima H."/>
            <person name="Xu Y."/>
        </authorList>
    </citation>
    <scope>NUCLEOTIDE SEQUENCE [LARGE SCALE GENOMIC DNA]</scope>
    <source>
        <strain evidence="1 2">DWS 37UF10B-2</strain>
    </source>
</reference>
<comment type="caution">
    <text evidence="1">The sequence shown here is derived from an EMBL/GenBank/DDBJ whole genome shotgun (WGS) entry which is preliminary data.</text>
</comment>
<gene>
    <name evidence="1" type="primary">locus17</name>
    <name evidence="1" type="ORF">DM43_3668</name>
</gene>
<evidence type="ECO:0000313" key="1">
    <source>
        <dbReference type="EMBL" id="KGB98873.1"/>
    </source>
</evidence>
<proteinExistence type="predicted"/>
<protein>
    <submittedName>
        <fullName evidence="1">Gp17 domain protein</fullName>
    </submittedName>
</protein>
<dbReference type="EMBL" id="JPGD01000005">
    <property type="protein sequence ID" value="KGB98873.1"/>
    <property type="molecule type" value="Genomic_DNA"/>
</dbReference>
<evidence type="ECO:0000313" key="2">
    <source>
        <dbReference type="Proteomes" id="UP000029575"/>
    </source>
</evidence>